<feature type="domain" description="Amidohydrolase-related" evidence="7">
    <location>
        <begin position="74"/>
        <end position="360"/>
    </location>
</feature>
<sequence length="594" mass="64828">MKMTSDQRKQLAATALGKRKAEVIITNGTIVNVHSKEHIKGKDIAITLGAIAYIGDCEHLIGDETKIIDAKGKFITPGLIDGHMHVESTMLSVTEFAKAAIKQGTTAVFMDPHEIANVFGLEGVRWMHEEGQQLPLRVFTTVPSCVPATETLEDAGAELLPEHIKEALNWEKVAGLGEVMNFPGVVHGDDKMTKEIEATIQAGKTVTGHIPAEDPKMLQAYVASGVTSCHETVTRKQALEKLRLGLHVMIREGSAWQDVEQLAPIITEDQMPTENLSLITDDVYPQTLTEQGHLNHVVRKAIKEGIDPTTAIQLATINAANYFNYGDTLGSIAPGKWADILIVDQLEEMKPSTVIIEGEVIYDEESYQVTFPTYTYPSKAKNSVHLNRSLQAKDFHATTTTTSSVTVNVIEALENNARTAKATANLTVHDGVIQSDQENDIIHLSCIDRHHQSEQISNAFVKGFQFKSGAVASTVAHDSHNLLVMGVNKEDMAIAANKLSELGGGMIVVNNGRILAEVPLPIAGLMSDQPLERVVQQVKALDQAWKELGCPMNAPFMTFSLIALPVIPSIRITNRGIADVDTFELIPLEISKQR</sequence>
<reference evidence="9" key="2">
    <citation type="submission" date="2020-09" db="EMBL/GenBank/DDBJ databases">
        <authorList>
            <person name="Sun Q."/>
            <person name="Zhou Y."/>
        </authorList>
    </citation>
    <scope>NUCLEOTIDE SEQUENCE</scope>
    <source>
        <strain evidence="9">CGMCC 1.12153</strain>
    </source>
</reference>
<dbReference type="RefSeq" id="WP_188378508.1">
    <property type="nucleotide sequence ID" value="NZ_BMEL01000004.1"/>
</dbReference>
<dbReference type="Gene3D" id="3.20.20.140">
    <property type="entry name" value="Metal-dependent hydrolases"/>
    <property type="match status" value="1"/>
</dbReference>
<dbReference type="InterPro" id="IPR032466">
    <property type="entry name" value="Metal_Hydrolase"/>
</dbReference>
<evidence type="ECO:0000256" key="6">
    <source>
        <dbReference type="HAMAP-Rule" id="MF_01518"/>
    </source>
</evidence>
<proteinExistence type="inferred from homology"/>
<dbReference type="Pfam" id="PF13382">
    <property type="entry name" value="Adenine_deam_C"/>
    <property type="match status" value="1"/>
</dbReference>
<dbReference type="SUPFAM" id="SSF51338">
    <property type="entry name" value="Composite domain of metallo-dependent hydrolases"/>
    <property type="match status" value="1"/>
</dbReference>
<evidence type="ECO:0000256" key="1">
    <source>
        <dbReference type="ARBA" id="ARBA00006773"/>
    </source>
</evidence>
<evidence type="ECO:0000259" key="7">
    <source>
        <dbReference type="Pfam" id="PF01979"/>
    </source>
</evidence>
<dbReference type="AlphaFoldDB" id="A0A917BBJ4"/>
<dbReference type="InterPro" id="IPR006679">
    <property type="entry name" value="Adenine_deam"/>
</dbReference>
<dbReference type="InterPro" id="IPR026912">
    <property type="entry name" value="Adenine_deam_C"/>
</dbReference>
<organism evidence="9 10">
    <name type="scientific">Halobacillus andaensis</name>
    <dbReference type="NCBI Taxonomy" id="1176239"/>
    <lineage>
        <taxon>Bacteria</taxon>
        <taxon>Bacillati</taxon>
        <taxon>Bacillota</taxon>
        <taxon>Bacilli</taxon>
        <taxon>Bacillales</taxon>
        <taxon>Bacillaceae</taxon>
        <taxon>Halobacillus</taxon>
    </lineage>
</organism>
<dbReference type="InterPro" id="IPR011059">
    <property type="entry name" value="Metal-dep_hydrolase_composite"/>
</dbReference>
<keyword evidence="4 6" id="KW-0464">Manganese</keyword>
<gene>
    <name evidence="9" type="primary">adeC</name>
    <name evidence="6" type="synonym">ade</name>
    <name evidence="9" type="ORF">GCM10010954_31930</name>
</gene>
<evidence type="ECO:0000256" key="4">
    <source>
        <dbReference type="ARBA" id="ARBA00023211"/>
    </source>
</evidence>
<comment type="similarity">
    <text evidence="1 6">Belongs to the metallo-dependent hydrolases superfamily. Adenine deaminase family.</text>
</comment>
<keyword evidence="10" id="KW-1185">Reference proteome</keyword>
<keyword evidence="3 6" id="KW-0378">Hydrolase</keyword>
<evidence type="ECO:0000313" key="9">
    <source>
        <dbReference type="EMBL" id="GGF30404.1"/>
    </source>
</evidence>
<dbReference type="Pfam" id="PF01979">
    <property type="entry name" value="Amidohydro_1"/>
    <property type="match status" value="1"/>
</dbReference>
<dbReference type="GO" id="GO:0000034">
    <property type="term" value="F:adenine deaminase activity"/>
    <property type="evidence" value="ECO:0007669"/>
    <property type="project" value="UniProtKB-UniRule"/>
</dbReference>
<reference evidence="9" key="1">
    <citation type="journal article" date="2014" name="Int. J. Syst. Evol. Microbiol.">
        <title>Complete genome sequence of Corynebacterium casei LMG S-19264T (=DSM 44701T), isolated from a smear-ripened cheese.</title>
        <authorList>
            <consortium name="US DOE Joint Genome Institute (JGI-PGF)"/>
            <person name="Walter F."/>
            <person name="Albersmeier A."/>
            <person name="Kalinowski J."/>
            <person name="Ruckert C."/>
        </authorList>
    </citation>
    <scope>NUCLEOTIDE SEQUENCE</scope>
    <source>
        <strain evidence="9">CGMCC 1.12153</strain>
    </source>
</reference>
<evidence type="ECO:0000259" key="8">
    <source>
        <dbReference type="Pfam" id="PF13382"/>
    </source>
</evidence>
<dbReference type="PANTHER" id="PTHR11113:SF2">
    <property type="entry name" value="ADENINE DEAMINASE"/>
    <property type="match status" value="1"/>
</dbReference>
<dbReference type="HAMAP" id="MF_01518">
    <property type="entry name" value="Adenine_deamin"/>
    <property type="match status" value="1"/>
</dbReference>
<dbReference type="SUPFAM" id="SSF51556">
    <property type="entry name" value="Metallo-dependent hydrolases"/>
    <property type="match status" value="1"/>
</dbReference>
<evidence type="ECO:0000256" key="5">
    <source>
        <dbReference type="ARBA" id="ARBA00047720"/>
    </source>
</evidence>
<comment type="catalytic activity">
    <reaction evidence="5 6">
        <text>adenine + H2O + H(+) = hypoxanthine + NH4(+)</text>
        <dbReference type="Rhea" id="RHEA:23688"/>
        <dbReference type="ChEBI" id="CHEBI:15377"/>
        <dbReference type="ChEBI" id="CHEBI:15378"/>
        <dbReference type="ChEBI" id="CHEBI:16708"/>
        <dbReference type="ChEBI" id="CHEBI:17368"/>
        <dbReference type="ChEBI" id="CHEBI:28938"/>
        <dbReference type="EC" id="3.5.4.2"/>
    </reaction>
</comment>
<name>A0A917BBJ4_HALAA</name>
<comment type="caution">
    <text evidence="9">The sequence shown here is derived from an EMBL/GenBank/DDBJ whole genome shotgun (WGS) entry which is preliminary data.</text>
</comment>
<evidence type="ECO:0000313" key="10">
    <source>
        <dbReference type="Proteomes" id="UP000660110"/>
    </source>
</evidence>
<dbReference type="Gene3D" id="2.30.40.10">
    <property type="entry name" value="Urease, subunit C, domain 1"/>
    <property type="match status" value="1"/>
</dbReference>
<dbReference type="NCBIfam" id="TIGR01178">
    <property type="entry name" value="ade"/>
    <property type="match status" value="1"/>
</dbReference>
<dbReference type="InterPro" id="IPR006680">
    <property type="entry name" value="Amidohydro-rel"/>
</dbReference>
<dbReference type="PANTHER" id="PTHR11113">
    <property type="entry name" value="N-ACETYLGLUCOSAMINE-6-PHOSPHATE DEACETYLASE"/>
    <property type="match status" value="1"/>
</dbReference>
<dbReference type="GO" id="GO:0006146">
    <property type="term" value="P:adenine catabolic process"/>
    <property type="evidence" value="ECO:0007669"/>
    <property type="project" value="InterPro"/>
</dbReference>
<dbReference type="Proteomes" id="UP000660110">
    <property type="component" value="Unassembled WGS sequence"/>
</dbReference>
<dbReference type="EC" id="3.5.4.2" evidence="2 6"/>
<evidence type="ECO:0000256" key="3">
    <source>
        <dbReference type="ARBA" id="ARBA00022801"/>
    </source>
</evidence>
<evidence type="ECO:0000256" key="2">
    <source>
        <dbReference type="ARBA" id="ARBA00012782"/>
    </source>
</evidence>
<feature type="domain" description="Adenine deaminase C-terminal" evidence="8">
    <location>
        <begin position="419"/>
        <end position="584"/>
    </location>
</feature>
<protein>
    <recommendedName>
        <fullName evidence="2 6">Adenine deaminase</fullName>
        <shortName evidence="6">Adenase</shortName>
        <shortName evidence="6">Adenine aminase</shortName>
        <ecNumber evidence="2 6">3.5.4.2</ecNumber>
    </recommendedName>
</protein>
<dbReference type="EMBL" id="BMEL01000004">
    <property type="protein sequence ID" value="GGF30404.1"/>
    <property type="molecule type" value="Genomic_DNA"/>
</dbReference>
<accession>A0A917BBJ4</accession>
<dbReference type="CDD" id="cd01295">
    <property type="entry name" value="AdeC"/>
    <property type="match status" value="1"/>
</dbReference>
<comment type="cofactor">
    <cofactor evidence="6">
        <name>Mn(2+)</name>
        <dbReference type="ChEBI" id="CHEBI:29035"/>
    </cofactor>
</comment>